<dbReference type="InterPro" id="IPR018337">
    <property type="entry name" value="Cell_wall/Cho-bd_repeat"/>
</dbReference>
<dbReference type="InterPro" id="IPR050955">
    <property type="entry name" value="Plant_Biomass_Hydrol_Est"/>
</dbReference>
<keyword evidence="10" id="KW-1185">Reference proteome</keyword>
<name>A0A380JF13_STRDO</name>
<dbReference type="InterPro" id="IPR001375">
    <property type="entry name" value="Peptidase_S9_cat"/>
</dbReference>
<dbReference type="PANTHER" id="PTHR43037:SF1">
    <property type="entry name" value="BLL1128 PROTEIN"/>
    <property type="match status" value="1"/>
</dbReference>
<feature type="chain" id="PRO_5016895800" evidence="5">
    <location>
        <begin position="37"/>
        <end position="819"/>
    </location>
</feature>
<sequence length="819" mass="89336">MPLEKHQRYSFRKLKFGLASVALAAFLTGTAGLAQADETSSTEQGDGNQLTSQDNKQEVNQTQADANQVQVDSNQANSAQSALASSEGEGQQDQTTSAGTSEVNANNQADLAQATDASQGTTNLNTDQASSGANSDSELSDSKLATKANASASPAKLALAKSATSEPTYRNTFVDDGQGNWYYLDDNGNNVTGRQSINGQELYFAQDGKQVKGQEATIDGKVYYFDGDTGDMWVNRFRMGQDDQTWFYYGGDGARVAGLQEINGQNLYFDPETGKQAKGVFAADNNGKHHYYDKDSGAQWENRFVQVSGKWYYLDSDGVPVTGAQEINGQDLYFNEDGSQLKGGFAEFDGANHYYEADTGDLVKNTSRVINGITYQFDDDGVAVALDKVETVKSSIVVSSYEFGPSVSKVILQFDKKVTPAVIHSGAKIWTNGVERQITNSYVSDESGHVVYFDSSNYVTLELAVPYDSEDASKNASPFTFDLASYRNQWLSSYKVKVEGLQVQADGSDNQQVIDSEQEAINNRLLPDTDRFSERGTLGQYQYAAYTPSQAKAGEKNPLIIWLHGIGEVGTDIDIPLLASGVVNLTKDSIQNHFTSTGTGAQKGAYVLALQSPTAWTKDDTSKLMAAIRSYVAAHPDIDTSRIYLSGVSNGGGMTLAMGVAYPRYFAALVPISAPYDTYLSNNNETIDATALSALRNQPMWMISTRADTTLNVDNHVLPFYKDLLQAGSQNKWLSYFETNVGEFDNHPTYNGHWSWVYFLNDEVTGVQNTENAKTWSGLTGMVATNATNGGDSQAVYNGKSYNDVFDWLNAQNRRTRQA</sequence>
<dbReference type="InterPro" id="IPR027636">
    <property type="entry name" value="Glucan-bd_rpt"/>
</dbReference>
<keyword evidence="9" id="KW-0328">Glycosyltransferase</keyword>
<organism evidence="9 10">
    <name type="scientific">Streptococcus downei MFe28</name>
    <dbReference type="NCBI Taxonomy" id="764290"/>
    <lineage>
        <taxon>Bacteria</taxon>
        <taxon>Bacillati</taxon>
        <taxon>Bacillota</taxon>
        <taxon>Bacilli</taxon>
        <taxon>Lactobacillales</taxon>
        <taxon>Streptococcaceae</taxon>
        <taxon>Streptococcus</taxon>
    </lineage>
</organism>
<dbReference type="Gene3D" id="3.40.50.1820">
    <property type="entry name" value="alpha/beta hydrolase"/>
    <property type="match status" value="1"/>
</dbReference>
<evidence type="ECO:0000256" key="5">
    <source>
        <dbReference type="SAM" id="SignalP"/>
    </source>
</evidence>
<dbReference type="InterPro" id="IPR041172">
    <property type="entry name" value="EstA_Ig-like_N"/>
</dbReference>
<evidence type="ECO:0000259" key="7">
    <source>
        <dbReference type="Pfam" id="PF04650"/>
    </source>
</evidence>
<dbReference type="InterPro" id="IPR005877">
    <property type="entry name" value="YSIRK_signal_dom"/>
</dbReference>
<proteinExistence type="predicted"/>
<feature type="repeat" description="Cell wall-binding" evidence="3">
    <location>
        <begin position="301"/>
        <end position="320"/>
    </location>
</feature>
<protein>
    <submittedName>
        <fullName evidence="9">Glucan-binding protein D</fullName>
        <ecNumber evidence="9">2.4.1.5</ecNumber>
    </submittedName>
</protein>
<dbReference type="AlphaFoldDB" id="A0A380JF13"/>
<dbReference type="Gene3D" id="2.60.40.2180">
    <property type="match status" value="1"/>
</dbReference>
<dbReference type="GO" id="GO:0008236">
    <property type="term" value="F:serine-type peptidase activity"/>
    <property type="evidence" value="ECO:0007669"/>
    <property type="project" value="InterPro"/>
</dbReference>
<gene>
    <name evidence="9" type="primary">gtfC_2</name>
    <name evidence="9" type="ORF">NCTC11391_00979</name>
</gene>
<evidence type="ECO:0000259" key="6">
    <source>
        <dbReference type="Pfam" id="PF00326"/>
    </source>
</evidence>
<dbReference type="NCBIfam" id="TIGR01168">
    <property type="entry name" value="YSIRK_signal"/>
    <property type="match status" value="1"/>
</dbReference>
<keyword evidence="2" id="KW-0677">Repeat</keyword>
<evidence type="ECO:0000256" key="4">
    <source>
        <dbReference type="SAM" id="MobiDB-lite"/>
    </source>
</evidence>
<evidence type="ECO:0000313" key="10">
    <source>
        <dbReference type="Proteomes" id="UP000254082"/>
    </source>
</evidence>
<dbReference type="NCBIfam" id="TIGR04035">
    <property type="entry name" value="glucan_65_rpt"/>
    <property type="match status" value="3"/>
</dbReference>
<feature type="region of interest" description="Disordered" evidence="4">
    <location>
        <begin position="117"/>
        <end position="154"/>
    </location>
</feature>
<dbReference type="GO" id="GO:0047849">
    <property type="term" value="F:dextransucrase activity"/>
    <property type="evidence" value="ECO:0007669"/>
    <property type="project" value="UniProtKB-EC"/>
</dbReference>
<dbReference type="Pfam" id="PF01473">
    <property type="entry name" value="Choline_bind_1"/>
    <property type="match status" value="1"/>
</dbReference>
<dbReference type="PANTHER" id="PTHR43037">
    <property type="entry name" value="UNNAMED PRODUCT-RELATED"/>
    <property type="match status" value="1"/>
</dbReference>
<dbReference type="PROSITE" id="PS51170">
    <property type="entry name" value="CW"/>
    <property type="match status" value="1"/>
</dbReference>
<dbReference type="SUPFAM" id="SSF69360">
    <property type="entry name" value="Cell wall binding repeat"/>
    <property type="match status" value="1"/>
</dbReference>
<dbReference type="OrthoDB" id="9764953at2"/>
<dbReference type="Gene3D" id="2.10.270.10">
    <property type="entry name" value="Cholin Binding"/>
    <property type="match status" value="2"/>
</dbReference>
<feature type="compositionally biased region" description="Polar residues" evidence="4">
    <location>
        <begin position="117"/>
        <end position="137"/>
    </location>
</feature>
<feature type="domain" description="Peptidase S9 prolyl oligopeptidase catalytic" evidence="6">
    <location>
        <begin position="616"/>
        <end position="688"/>
    </location>
</feature>
<evidence type="ECO:0000256" key="1">
    <source>
        <dbReference type="ARBA" id="ARBA00022729"/>
    </source>
</evidence>
<feature type="compositionally biased region" description="Polar residues" evidence="4">
    <location>
        <begin position="37"/>
        <end position="72"/>
    </location>
</feature>
<feature type="signal peptide" evidence="5">
    <location>
        <begin position="1"/>
        <end position="36"/>
    </location>
</feature>
<dbReference type="Pfam" id="PF19127">
    <property type="entry name" value="Choline_bind_3"/>
    <property type="match status" value="3"/>
</dbReference>
<feature type="region of interest" description="Disordered" evidence="4">
    <location>
        <begin position="37"/>
        <end position="100"/>
    </location>
</feature>
<dbReference type="Pfam" id="PF18435">
    <property type="entry name" value="EstA_Ig_like"/>
    <property type="match status" value="1"/>
</dbReference>
<dbReference type="GO" id="GO:0006508">
    <property type="term" value="P:proteolysis"/>
    <property type="evidence" value="ECO:0007669"/>
    <property type="project" value="InterPro"/>
</dbReference>
<feature type="domain" description="YSIRK Gram-positive signal peptide" evidence="7">
    <location>
        <begin position="4"/>
        <end position="27"/>
    </location>
</feature>
<dbReference type="SUPFAM" id="SSF53474">
    <property type="entry name" value="alpha/beta-Hydrolases"/>
    <property type="match status" value="1"/>
</dbReference>
<dbReference type="Pfam" id="PF04650">
    <property type="entry name" value="YSIRK_signal"/>
    <property type="match status" value="1"/>
</dbReference>
<dbReference type="EMBL" id="UHFA01000002">
    <property type="protein sequence ID" value="SUN35940.1"/>
    <property type="molecule type" value="Genomic_DNA"/>
</dbReference>
<evidence type="ECO:0000256" key="2">
    <source>
        <dbReference type="ARBA" id="ARBA00022737"/>
    </source>
</evidence>
<dbReference type="EC" id="2.4.1.5" evidence="9"/>
<keyword evidence="1 5" id="KW-0732">Signal</keyword>
<reference evidence="9 10" key="1">
    <citation type="submission" date="2018-06" db="EMBL/GenBank/DDBJ databases">
        <authorList>
            <consortium name="Pathogen Informatics"/>
            <person name="Doyle S."/>
        </authorList>
    </citation>
    <scope>NUCLEOTIDE SEQUENCE [LARGE SCALE GENOMIC DNA]</scope>
    <source>
        <strain evidence="10">NCTC 11391</strain>
    </source>
</reference>
<dbReference type="InterPro" id="IPR029058">
    <property type="entry name" value="AB_hydrolase_fold"/>
</dbReference>
<feature type="compositionally biased region" description="Low complexity" evidence="4">
    <location>
        <begin position="73"/>
        <end position="86"/>
    </location>
</feature>
<feature type="domain" description="Esterase Ig-like N-terminal" evidence="8">
    <location>
        <begin position="395"/>
        <end position="508"/>
    </location>
</feature>
<accession>A0A380JF13</accession>
<evidence type="ECO:0000259" key="8">
    <source>
        <dbReference type="Pfam" id="PF18435"/>
    </source>
</evidence>
<keyword evidence="9" id="KW-0808">Transferase</keyword>
<evidence type="ECO:0000313" key="9">
    <source>
        <dbReference type="EMBL" id="SUN35940.1"/>
    </source>
</evidence>
<dbReference type="Proteomes" id="UP000254082">
    <property type="component" value="Unassembled WGS sequence"/>
</dbReference>
<feature type="compositionally biased region" description="Polar residues" evidence="4">
    <location>
        <begin position="88"/>
        <end position="100"/>
    </location>
</feature>
<evidence type="ECO:0000256" key="3">
    <source>
        <dbReference type="PROSITE-ProRule" id="PRU00591"/>
    </source>
</evidence>
<dbReference type="Pfam" id="PF00326">
    <property type="entry name" value="Peptidase_S9"/>
    <property type="match status" value="1"/>
</dbReference>